<evidence type="ECO:0000259" key="4">
    <source>
        <dbReference type="PROSITE" id="PS50234"/>
    </source>
</evidence>
<dbReference type="InterPro" id="IPR002035">
    <property type="entry name" value="VWF_A"/>
</dbReference>
<dbReference type="PROSITE" id="PS50234">
    <property type="entry name" value="VWFA"/>
    <property type="match status" value="1"/>
</dbReference>
<dbReference type="SUPFAM" id="SSF53300">
    <property type="entry name" value="vWA-like"/>
    <property type="match status" value="1"/>
</dbReference>
<keyword evidence="6" id="KW-1185">Reference proteome</keyword>
<dbReference type="PANTHER" id="PTHR48103">
    <property type="entry name" value="MIDASIN-RELATED"/>
    <property type="match status" value="1"/>
</dbReference>
<feature type="region of interest" description="Disordered" evidence="3">
    <location>
        <begin position="1"/>
        <end position="59"/>
    </location>
</feature>
<evidence type="ECO:0000256" key="2">
    <source>
        <dbReference type="ARBA" id="ARBA00022840"/>
    </source>
</evidence>
<dbReference type="EMBL" id="MU069454">
    <property type="protein sequence ID" value="KAF5842824.1"/>
    <property type="molecule type" value="Genomic_DNA"/>
</dbReference>
<comment type="caution">
    <text evidence="5">The sequence shown here is derived from an EMBL/GenBank/DDBJ whole genome shotgun (WGS) entry which is preliminary data.</text>
</comment>
<keyword evidence="2" id="KW-0067">ATP-binding</keyword>
<evidence type="ECO:0000313" key="5">
    <source>
        <dbReference type="EMBL" id="KAF5842824.1"/>
    </source>
</evidence>
<dbReference type="InterPro" id="IPR036465">
    <property type="entry name" value="vWFA_dom_sf"/>
</dbReference>
<sequence>MPDEAQMHAQLMERLFGSQREGDWGGTEGGNAASVRAPGSMEEEQQEAEAAQKVAGVEEEAEEERRLLGLLAPEEAQALREQLDARLQDAAAGMAPAEASSTAGMQYGSEVWARCEALTAGLAGELAEQLRLILEPTQASKLAGDYRTGKRISMRKVIAYIASHFRKDKIWLRRSRPDKRRYQVLLAVDDSRSMAECGCGGMALEALTLLCKSMSRLEVGQIGVLKFGGPEGAVPLHSLSQPFSDAAGPGIMSALRFDQDNTIGDQPMLRLMETLEHTLEHARHEGGAGGIGAGTQDLAQLVLIVADGRLHEKEGLRARVRELASKRGVCLAFIAIDAQATTNTAASAAPQPRGGSGLAGGEDMMEADAQGSKGGVEQQDDGSGGAGVSSRAEPESRAELAGSSEKAGGQGGSGSSLLDMQTVSFVGGKPVFRKYMDDFPFPYYVLLRDIGALPRTLADMLRQWFEMSASS</sequence>
<evidence type="ECO:0000256" key="3">
    <source>
        <dbReference type="SAM" id="MobiDB-lite"/>
    </source>
</evidence>
<proteinExistence type="predicted"/>
<gene>
    <name evidence="5" type="ORF">DUNSADRAFT_4708</name>
</gene>
<evidence type="ECO:0000256" key="1">
    <source>
        <dbReference type="ARBA" id="ARBA00022741"/>
    </source>
</evidence>
<dbReference type="PANTHER" id="PTHR48103:SF2">
    <property type="entry name" value="MIDASIN"/>
    <property type="match status" value="1"/>
</dbReference>
<reference evidence="5" key="1">
    <citation type="submission" date="2017-08" db="EMBL/GenBank/DDBJ databases">
        <authorList>
            <person name="Polle J.E."/>
            <person name="Barry K."/>
            <person name="Cushman J."/>
            <person name="Schmutz J."/>
            <person name="Tran D."/>
            <person name="Hathwaick L.T."/>
            <person name="Yim W.C."/>
            <person name="Jenkins J."/>
            <person name="Mckie-Krisberg Z.M."/>
            <person name="Prochnik S."/>
            <person name="Lindquist E."/>
            <person name="Dockter R.B."/>
            <person name="Adam C."/>
            <person name="Molina H."/>
            <person name="Bunkerborg J."/>
            <person name="Jin E."/>
            <person name="Buchheim M."/>
            <person name="Magnuson J."/>
        </authorList>
    </citation>
    <scope>NUCLEOTIDE SEQUENCE</scope>
    <source>
        <strain evidence="5">CCAP 19/18</strain>
    </source>
</reference>
<accession>A0ABQ7H7I8</accession>
<evidence type="ECO:0000313" key="6">
    <source>
        <dbReference type="Proteomes" id="UP000815325"/>
    </source>
</evidence>
<feature type="region of interest" description="Disordered" evidence="3">
    <location>
        <begin position="342"/>
        <end position="415"/>
    </location>
</feature>
<keyword evidence="1" id="KW-0547">Nucleotide-binding</keyword>
<name>A0ABQ7H7I8_DUNSA</name>
<protein>
    <recommendedName>
        <fullName evidence="4">VWFA domain-containing protein</fullName>
    </recommendedName>
</protein>
<organism evidence="5 6">
    <name type="scientific">Dunaliella salina</name>
    <name type="common">Green alga</name>
    <name type="synonym">Protococcus salinus</name>
    <dbReference type="NCBI Taxonomy" id="3046"/>
    <lineage>
        <taxon>Eukaryota</taxon>
        <taxon>Viridiplantae</taxon>
        <taxon>Chlorophyta</taxon>
        <taxon>core chlorophytes</taxon>
        <taxon>Chlorophyceae</taxon>
        <taxon>CS clade</taxon>
        <taxon>Chlamydomonadales</taxon>
        <taxon>Dunaliellaceae</taxon>
        <taxon>Dunaliella</taxon>
    </lineage>
</organism>
<feature type="domain" description="VWFA" evidence="4">
    <location>
        <begin position="183"/>
        <end position="336"/>
    </location>
</feature>
<dbReference type="Proteomes" id="UP000815325">
    <property type="component" value="Unassembled WGS sequence"/>
</dbReference>